<dbReference type="Gene3D" id="2.40.128.130">
    <property type="entry name" value="Autotransporter beta-domain"/>
    <property type="match status" value="1"/>
</dbReference>
<feature type="domain" description="Autotransporter" evidence="1">
    <location>
        <begin position="1444"/>
        <end position="1721"/>
    </location>
</feature>
<name>A0ABY2V3U7_9BACT</name>
<dbReference type="NCBIfam" id="TIGR01414">
    <property type="entry name" value="autotrans_barl"/>
    <property type="match status" value="1"/>
</dbReference>
<proteinExistence type="predicted"/>
<dbReference type="InterPro" id="IPR005546">
    <property type="entry name" value="Autotransporte_beta"/>
</dbReference>
<dbReference type="EMBL" id="VBUC01000013">
    <property type="protein sequence ID" value="TLS98797.1"/>
    <property type="molecule type" value="Genomic_DNA"/>
</dbReference>
<dbReference type="RefSeq" id="WP_138108824.1">
    <property type="nucleotide sequence ID" value="NZ_VBUC01000013.1"/>
</dbReference>
<reference evidence="2 3" key="1">
    <citation type="submission" date="2019-05" db="EMBL/GenBank/DDBJ databases">
        <title>Arcobacter cibarius and Arcobacter thereius providing challenges in identification an antibiotic susceptibility and Quinolone resistance.</title>
        <authorList>
            <person name="Busch A."/>
            <person name="Hanel I."/>
            <person name="Hotzel H."/>
            <person name="Tomaso H."/>
        </authorList>
    </citation>
    <scope>NUCLEOTIDE SEQUENCE [LARGE SCALE GENOMIC DNA]</scope>
    <source>
        <strain evidence="2 3">16CS0831-2</strain>
    </source>
</reference>
<dbReference type="PROSITE" id="PS51208">
    <property type="entry name" value="AUTOTRANSPORTER"/>
    <property type="match status" value="1"/>
</dbReference>
<organism evidence="2 3">
    <name type="scientific">Aliarcobacter cibarius</name>
    <dbReference type="NCBI Taxonomy" id="255507"/>
    <lineage>
        <taxon>Bacteria</taxon>
        <taxon>Pseudomonadati</taxon>
        <taxon>Campylobacterota</taxon>
        <taxon>Epsilonproteobacteria</taxon>
        <taxon>Campylobacterales</taxon>
        <taxon>Arcobacteraceae</taxon>
        <taxon>Aliarcobacter</taxon>
    </lineage>
</organism>
<dbReference type="Pfam" id="PF03797">
    <property type="entry name" value="Autotransporter"/>
    <property type="match status" value="1"/>
</dbReference>
<dbReference type="Proteomes" id="UP000305417">
    <property type="component" value="Unassembled WGS sequence"/>
</dbReference>
<dbReference type="SUPFAM" id="SSF103515">
    <property type="entry name" value="Autotransporter"/>
    <property type="match status" value="1"/>
</dbReference>
<feature type="non-terminal residue" evidence="2">
    <location>
        <position position="1"/>
    </location>
</feature>
<comment type="caution">
    <text evidence="2">The sequence shown here is derived from an EMBL/GenBank/DDBJ whole genome shotgun (WGS) entry which is preliminary data.</text>
</comment>
<evidence type="ECO:0000259" key="1">
    <source>
        <dbReference type="PROSITE" id="PS51208"/>
    </source>
</evidence>
<keyword evidence="3" id="KW-1185">Reference proteome</keyword>
<dbReference type="InterPro" id="IPR006315">
    <property type="entry name" value="OM_autotransptr_brl_dom"/>
</dbReference>
<evidence type="ECO:0000313" key="2">
    <source>
        <dbReference type="EMBL" id="TLS98797.1"/>
    </source>
</evidence>
<protein>
    <submittedName>
        <fullName evidence="2">Autotransporter domain-containing protein</fullName>
    </submittedName>
</protein>
<evidence type="ECO:0000313" key="3">
    <source>
        <dbReference type="Proteomes" id="UP000305417"/>
    </source>
</evidence>
<dbReference type="InterPro" id="IPR036709">
    <property type="entry name" value="Autotransporte_beta_dom_sf"/>
</dbReference>
<accession>A0ABY2V3U7</accession>
<gene>
    <name evidence="2" type="ORF">FE247_06505</name>
</gene>
<dbReference type="SMART" id="SM00869">
    <property type="entry name" value="Autotransporter"/>
    <property type="match status" value="1"/>
</dbReference>
<sequence>NMNGTVDQTITGTVGVENLNIANGSNKVIANDNITSTNTNISSTLDAKKNITSTVIGSGTLNMNGTVDQTITGTVGVENLNIANGSNKVIANDNITSTNTNISSKLDAKGNITSNINGGLVDTGTLIMSGTSQTITGDIGNTSSLNAFNINSGTTTVSGNVNSTNTTILSGATLNSKGNITSDVAGAGTLELSGSKVQTVDGNITSANTSITSGTTLQLKDGKNIDSIINGGGTLTLLGSSIISNEIQSLEELKINSDGSTSKFEGVVNSNKITSTGTGSTTFDKETITTNLAINNGNMTFNEDLDATNTTIGSGKSNLNNQASLNGTNINFTNTAGELNLSDGSNITVTNITTNSNNRGNINISGDSIISGDIGTLANKLKEINILGDSTKTIDLKDDINAVKTTISEATVDFNKNSGNTNTNLVFTGKGTANLYQGITGTIDFAGNDALINIKDGKNISGDVKTTSNNTGIINFEGDGEITGTVGNIAFGIKELNVNTQNQQDKDSSGDVSPDFGLFLHRDIYADRINLQNNATLVLDDDADILNIGLADMIVLATDANNKGNVIFKGSSTISGEVGEDSKKLKSITAGGSDSIVTFEDKVYVKDLNYSSDGDIVLEGKDLNNEALKGNINFNNMQGTLTFADGVNLNTINTTFQDANSARLIFAGDSTVSGILGGNTPGKSTFNTIEAGNDGNTVTFEKDLYATNLEITGDGGIVNLNGNFTGNNINYHDDGIINLADKKAINSNITTNDEYGTLNLLSDSSINGTIGTIDNKLKEINSAQNSKTSNLNGNTFAKDLNVGTGILNLNGNFTGDNLNYEANGVVNLADNKVVDSKILTTTDNQGILNTLKNAEFKQQIGQDGKKLKDINTAKSDSTTTFKEDVYAQNLNLQENGTVNLGGNFKGDKIDFKDNATLNIAKDKNISSKIVSQDENIGEINIAGSTIISGEIADSLNKIRAIKLNGKNSSSTFEKDTFVKDLNLNEKLTLNLNGNLEAENLNYNSDATINLANQKNIDAKINTLNNGEGTLNLLGSSNINKKVGSDTNRLKEIKTGASGSTSEFKDNVYANKTTIKDEGTVNFKENLYSNIYFGGNGTVNIEDNKAVISQTQPFTTTIADGVGNLNYKGATTLTNDIGSIDKRLNTVKFASDANRENIEQKLAYDVYAKNTVIGNGSNKVLIDFVDDVKFAGNLNIKDGATLNIKDKKLDVKDNIKVDKNSTLNFDVQTTDLSSGSAVVGGKSGQITADSLTMESDAKFNITYDGTWEGKGQYNLIVTQNDIDTKYRATEESGFVRDNSIIDSTVEVVGKNLVLKADRTTDGSHKAEDLYIVKSGIGNDYSNGASQSLAKLANEKAREGALAKIIRDIEYLEDGKTITSTKKQEMIDIQRKLAPNPSGVVNQNIADASNINKTSIKGRLNEMRTSNIEDSIQAYEGKGLSSGDSYTVGDSTLWLKTTASKTKQDDVGVYEGFNTKSYGFVAGLDKNVGDSSIIGISTSYMDTKATQNSHQTDTNSIGVSLYGSKEFELGYIEGQLNYTQHSSDTSRTANSGDLTSKVKADEMGARIEAGVHIPVDNGAYITPYAGVEYSQVNQKGYTEKGTSYQNDALKVDKYKEDKTTAEVGIKATSRIELDNALIIPQVSFAVAKDFGTSNPEIKAQFVGGGDKFVTPSRKPDDMIYKVGVGVEARITNDTKIRFDLNYDRSKDGDFEGYSGNVTLGISF</sequence>